<dbReference type="InterPro" id="IPR003313">
    <property type="entry name" value="AraC-bd"/>
</dbReference>
<keyword evidence="2" id="KW-0238">DNA-binding</keyword>
<dbReference type="SUPFAM" id="SSF46689">
    <property type="entry name" value="Homeodomain-like"/>
    <property type="match status" value="2"/>
</dbReference>
<evidence type="ECO:0000313" key="5">
    <source>
        <dbReference type="EMBL" id="MDQ0114105.1"/>
    </source>
</evidence>
<protein>
    <submittedName>
        <fullName evidence="5">AraC-like DNA-binding protein</fullName>
    </submittedName>
</protein>
<dbReference type="InterPro" id="IPR018060">
    <property type="entry name" value="HTH_AraC"/>
</dbReference>
<reference evidence="5 6" key="1">
    <citation type="submission" date="2023-07" db="EMBL/GenBank/DDBJ databases">
        <title>Sorghum-associated microbial communities from plants grown in Nebraska, USA.</title>
        <authorList>
            <person name="Schachtman D."/>
        </authorList>
    </citation>
    <scope>NUCLEOTIDE SEQUENCE [LARGE SCALE GENOMIC DNA]</scope>
    <source>
        <strain evidence="5 6">CC482</strain>
    </source>
</reference>
<gene>
    <name evidence="5" type="ORF">J2T15_003560</name>
</gene>
<evidence type="ECO:0000256" key="2">
    <source>
        <dbReference type="ARBA" id="ARBA00023125"/>
    </source>
</evidence>
<dbReference type="PANTHER" id="PTHR43280:SF28">
    <property type="entry name" value="HTH-TYPE TRANSCRIPTIONAL ACTIVATOR RHAS"/>
    <property type="match status" value="1"/>
</dbReference>
<organism evidence="5 6">
    <name type="scientific">Paenibacillus harenae</name>
    <dbReference type="NCBI Taxonomy" id="306543"/>
    <lineage>
        <taxon>Bacteria</taxon>
        <taxon>Bacillati</taxon>
        <taxon>Bacillota</taxon>
        <taxon>Bacilli</taxon>
        <taxon>Bacillales</taxon>
        <taxon>Paenibacillaceae</taxon>
        <taxon>Paenibacillus</taxon>
    </lineage>
</organism>
<dbReference type="Gene3D" id="1.10.10.60">
    <property type="entry name" value="Homeodomain-like"/>
    <property type="match status" value="2"/>
</dbReference>
<accession>A0ABT9U394</accession>
<dbReference type="InterPro" id="IPR009057">
    <property type="entry name" value="Homeodomain-like_sf"/>
</dbReference>
<dbReference type="Proteomes" id="UP001229346">
    <property type="component" value="Unassembled WGS sequence"/>
</dbReference>
<dbReference type="SUPFAM" id="SSF51215">
    <property type="entry name" value="Regulatory protein AraC"/>
    <property type="match status" value="1"/>
</dbReference>
<comment type="caution">
    <text evidence="5">The sequence shown here is derived from an EMBL/GenBank/DDBJ whole genome shotgun (WGS) entry which is preliminary data.</text>
</comment>
<dbReference type="Pfam" id="PF02311">
    <property type="entry name" value="AraC_binding"/>
    <property type="match status" value="1"/>
</dbReference>
<dbReference type="EMBL" id="JAUSSU010000007">
    <property type="protein sequence ID" value="MDQ0114105.1"/>
    <property type="molecule type" value="Genomic_DNA"/>
</dbReference>
<evidence type="ECO:0000313" key="6">
    <source>
        <dbReference type="Proteomes" id="UP001229346"/>
    </source>
</evidence>
<evidence type="ECO:0000256" key="3">
    <source>
        <dbReference type="ARBA" id="ARBA00023163"/>
    </source>
</evidence>
<keyword evidence="3" id="KW-0804">Transcription</keyword>
<dbReference type="Pfam" id="PF12833">
    <property type="entry name" value="HTH_18"/>
    <property type="match status" value="1"/>
</dbReference>
<proteinExistence type="predicted"/>
<evidence type="ECO:0000259" key="4">
    <source>
        <dbReference type="PROSITE" id="PS01124"/>
    </source>
</evidence>
<keyword evidence="6" id="KW-1185">Reference proteome</keyword>
<feature type="domain" description="HTH araC/xylS-type" evidence="4">
    <location>
        <begin position="167"/>
        <end position="265"/>
    </location>
</feature>
<dbReference type="InterPro" id="IPR037923">
    <property type="entry name" value="HTH-like"/>
</dbReference>
<sequence>MNINEQLTAWVDVSITMIDVWHSIIKESTNPYKRYVTPENGFIYVVSGKAKFACDESEYTLQKSDVFYAGKNMNLDVFILEEPFEYYIILFSVQQDASCLEGQPFRSHYTVHPEDPINLFQKIDSMYGTWNKPGALSKLYVKALFYHFIHDLFQQAHLKGSSAGLIERSILYMNENFRENLSLHSLSQFIGSSPGYFSNLFKKQTGISPIEFLTHIRINKAKELLLLSDAALREIANHVGYSDVYYFNRIFKKYTGMPPGQYRMKR</sequence>
<name>A0ABT9U394_PAEHA</name>
<dbReference type="SMART" id="SM00342">
    <property type="entry name" value="HTH_ARAC"/>
    <property type="match status" value="1"/>
</dbReference>
<dbReference type="PRINTS" id="PR00032">
    <property type="entry name" value="HTHARAC"/>
</dbReference>
<dbReference type="PROSITE" id="PS01124">
    <property type="entry name" value="HTH_ARAC_FAMILY_2"/>
    <property type="match status" value="1"/>
</dbReference>
<dbReference type="PROSITE" id="PS00041">
    <property type="entry name" value="HTH_ARAC_FAMILY_1"/>
    <property type="match status" value="1"/>
</dbReference>
<keyword evidence="1" id="KW-0805">Transcription regulation</keyword>
<dbReference type="InterPro" id="IPR018062">
    <property type="entry name" value="HTH_AraC-typ_CS"/>
</dbReference>
<dbReference type="PANTHER" id="PTHR43280">
    <property type="entry name" value="ARAC-FAMILY TRANSCRIPTIONAL REGULATOR"/>
    <property type="match status" value="1"/>
</dbReference>
<dbReference type="InterPro" id="IPR020449">
    <property type="entry name" value="Tscrpt_reg_AraC-type_HTH"/>
</dbReference>
<evidence type="ECO:0000256" key="1">
    <source>
        <dbReference type="ARBA" id="ARBA00023015"/>
    </source>
</evidence>